<organism evidence="1 2">
    <name type="scientific">Chryseolinea serpens</name>
    <dbReference type="NCBI Taxonomy" id="947013"/>
    <lineage>
        <taxon>Bacteria</taxon>
        <taxon>Pseudomonadati</taxon>
        <taxon>Bacteroidota</taxon>
        <taxon>Cytophagia</taxon>
        <taxon>Cytophagales</taxon>
        <taxon>Fulvivirgaceae</taxon>
        <taxon>Chryseolinea</taxon>
    </lineage>
</organism>
<proteinExistence type="predicted"/>
<gene>
    <name evidence="1" type="ORF">SAMN04488109_3169</name>
</gene>
<protein>
    <submittedName>
        <fullName evidence="1">Uncharacterized protein</fullName>
    </submittedName>
</protein>
<reference evidence="1 2" key="1">
    <citation type="submission" date="2016-11" db="EMBL/GenBank/DDBJ databases">
        <authorList>
            <person name="Jaros S."/>
            <person name="Januszkiewicz K."/>
            <person name="Wedrychowicz H."/>
        </authorList>
    </citation>
    <scope>NUCLEOTIDE SEQUENCE [LARGE SCALE GENOMIC DNA]</scope>
    <source>
        <strain evidence="1 2">DSM 24574</strain>
    </source>
</reference>
<name>A0A1M5R2Z3_9BACT</name>
<dbReference type="STRING" id="947013.SAMN04488109_3169"/>
<dbReference type="EMBL" id="FQWQ01000002">
    <property type="protein sequence ID" value="SHH20815.1"/>
    <property type="molecule type" value="Genomic_DNA"/>
</dbReference>
<accession>A0A1M5R2Z3</accession>
<keyword evidence="2" id="KW-1185">Reference proteome</keyword>
<sequence length="61" mass="7663">MQWWIAKGKDKKRYDEQRDEYYGHRASFHRFYASSSWRRLRFEKLVNWCNLTIPMTIFVNT</sequence>
<dbReference type="Proteomes" id="UP000184212">
    <property type="component" value="Unassembled WGS sequence"/>
</dbReference>
<evidence type="ECO:0000313" key="2">
    <source>
        <dbReference type="Proteomes" id="UP000184212"/>
    </source>
</evidence>
<evidence type="ECO:0000313" key="1">
    <source>
        <dbReference type="EMBL" id="SHH20815.1"/>
    </source>
</evidence>
<dbReference type="AlphaFoldDB" id="A0A1M5R2Z3"/>